<dbReference type="AlphaFoldDB" id="A0A7H8QLI4"/>
<feature type="compositionally biased region" description="Polar residues" evidence="5">
    <location>
        <begin position="591"/>
        <end position="601"/>
    </location>
</feature>
<feature type="compositionally biased region" description="Polar residues" evidence="5">
    <location>
        <begin position="565"/>
        <end position="578"/>
    </location>
</feature>
<dbReference type="PANTHER" id="PTHR28013">
    <property type="entry name" value="PROTEIN DCV1-RELATED"/>
    <property type="match status" value="1"/>
</dbReference>
<feature type="compositionally biased region" description="Polar residues" evidence="5">
    <location>
        <begin position="483"/>
        <end position="495"/>
    </location>
</feature>
<feature type="region of interest" description="Disordered" evidence="5">
    <location>
        <begin position="212"/>
        <end position="630"/>
    </location>
</feature>
<feature type="compositionally biased region" description="Polar residues" evidence="5">
    <location>
        <begin position="222"/>
        <end position="244"/>
    </location>
</feature>
<organism evidence="8 9">
    <name type="scientific">Talaromyces rugulosus</name>
    <name type="common">Penicillium rugulosum</name>
    <dbReference type="NCBI Taxonomy" id="121627"/>
    <lineage>
        <taxon>Eukaryota</taxon>
        <taxon>Fungi</taxon>
        <taxon>Dikarya</taxon>
        <taxon>Ascomycota</taxon>
        <taxon>Pezizomycotina</taxon>
        <taxon>Eurotiomycetes</taxon>
        <taxon>Eurotiomycetidae</taxon>
        <taxon>Eurotiales</taxon>
        <taxon>Trichocomaceae</taxon>
        <taxon>Talaromyces</taxon>
        <taxon>Talaromyces sect. Islandici</taxon>
    </lineage>
</organism>
<dbReference type="GO" id="GO:0032153">
    <property type="term" value="C:cell division site"/>
    <property type="evidence" value="ECO:0007669"/>
    <property type="project" value="TreeGrafter"/>
</dbReference>
<feature type="region of interest" description="Disordered" evidence="5">
    <location>
        <begin position="646"/>
        <end position="684"/>
    </location>
</feature>
<feature type="signal peptide" evidence="7">
    <location>
        <begin position="1"/>
        <end position="26"/>
    </location>
</feature>
<accession>A0A7H8QLI4</accession>
<feature type="transmembrane region" description="Helical" evidence="6">
    <location>
        <begin position="122"/>
        <end position="148"/>
    </location>
</feature>
<keyword evidence="2 6" id="KW-0812">Transmembrane</keyword>
<evidence type="ECO:0000256" key="4">
    <source>
        <dbReference type="ARBA" id="ARBA00023136"/>
    </source>
</evidence>
<keyword evidence="3 6" id="KW-1133">Transmembrane helix</keyword>
<keyword evidence="4 6" id="KW-0472">Membrane</keyword>
<evidence type="ECO:0000256" key="3">
    <source>
        <dbReference type="ARBA" id="ARBA00022989"/>
    </source>
</evidence>
<comment type="subcellular location">
    <subcellularLocation>
        <location evidence="1">Membrane</location>
        <topology evidence="1">Multi-pass membrane protein</topology>
    </subcellularLocation>
</comment>
<evidence type="ECO:0000256" key="2">
    <source>
        <dbReference type="ARBA" id="ARBA00022692"/>
    </source>
</evidence>
<evidence type="ECO:0000256" key="6">
    <source>
        <dbReference type="SAM" id="Phobius"/>
    </source>
</evidence>
<dbReference type="Proteomes" id="UP000509510">
    <property type="component" value="Chromosome I"/>
</dbReference>
<feature type="compositionally biased region" description="Polar residues" evidence="5">
    <location>
        <begin position="262"/>
        <end position="271"/>
    </location>
</feature>
<feature type="compositionally biased region" description="Gly residues" evidence="5">
    <location>
        <begin position="358"/>
        <end position="371"/>
    </location>
</feature>
<gene>
    <name evidence="8" type="ORF">TRUGW13939_01730</name>
</gene>
<feature type="compositionally biased region" description="Gly residues" evidence="5">
    <location>
        <begin position="654"/>
        <end position="665"/>
    </location>
</feature>
<proteinExistence type="predicted"/>
<dbReference type="GO" id="GO:0005886">
    <property type="term" value="C:plasma membrane"/>
    <property type="evidence" value="ECO:0007669"/>
    <property type="project" value="InterPro"/>
</dbReference>
<dbReference type="OrthoDB" id="2354757at2759"/>
<evidence type="ECO:0000313" key="9">
    <source>
        <dbReference type="Proteomes" id="UP000509510"/>
    </source>
</evidence>
<feature type="chain" id="PRO_5028863635" description="PH-response regulator protein palI/RIM9" evidence="7">
    <location>
        <begin position="27"/>
        <end position="684"/>
    </location>
</feature>
<dbReference type="GeneID" id="55989240"/>
<protein>
    <recommendedName>
        <fullName evidence="10">PH-response regulator protein palI/RIM9</fullName>
    </recommendedName>
</protein>
<dbReference type="KEGG" id="trg:TRUGW13939_01730"/>
<dbReference type="Pfam" id="PF06687">
    <property type="entry name" value="SUR7"/>
    <property type="match status" value="1"/>
</dbReference>
<evidence type="ECO:0000313" key="8">
    <source>
        <dbReference type="EMBL" id="QKX54642.1"/>
    </source>
</evidence>
<evidence type="ECO:0000256" key="1">
    <source>
        <dbReference type="ARBA" id="ARBA00004141"/>
    </source>
</evidence>
<keyword evidence="7" id="KW-0732">Signal</keyword>
<reference evidence="9" key="1">
    <citation type="submission" date="2020-06" db="EMBL/GenBank/DDBJ databases">
        <title>A chromosome-scale genome assembly of Talaromyces rugulosus W13939.</title>
        <authorList>
            <person name="Wang B."/>
            <person name="Guo L."/>
            <person name="Ye K."/>
            <person name="Wang L."/>
        </authorList>
    </citation>
    <scope>NUCLEOTIDE SEQUENCE [LARGE SCALE GENOMIC DNA]</scope>
    <source>
        <strain evidence="9">W13939</strain>
    </source>
</reference>
<feature type="transmembrane region" description="Helical" evidence="6">
    <location>
        <begin position="154"/>
        <end position="176"/>
    </location>
</feature>
<evidence type="ECO:0000256" key="7">
    <source>
        <dbReference type="SAM" id="SignalP"/>
    </source>
</evidence>
<name>A0A7H8QLI4_TALRU</name>
<dbReference type="InterPro" id="IPR051380">
    <property type="entry name" value="pH-response_reg_palI/RIM9"/>
</dbReference>
<dbReference type="GO" id="GO:0035838">
    <property type="term" value="C:growing cell tip"/>
    <property type="evidence" value="ECO:0007669"/>
    <property type="project" value="TreeGrafter"/>
</dbReference>
<feature type="transmembrane region" description="Helical" evidence="6">
    <location>
        <begin position="87"/>
        <end position="110"/>
    </location>
</feature>
<evidence type="ECO:0000256" key="5">
    <source>
        <dbReference type="SAM" id="MobiDB-lite"/>
    </source>
</evidence>
<dbReference type="RefSeq" id="XP_035340821.1">
    <property type="nucleotide sequence ID" value="XM_035484928.1"/>
</dbReference>
<evidence type="ECO:0008006" key="10">
    <source>
        <dbReference type="Google" id="ProtNLM"/>
    </source>
</evidence>
<keyword evidence="9" id="KW-1185">Reference proteome</keyword>
<sequence>MLLKPATPLTLLLLAAFALLLLSTLSTPVIKKVPLATFKNVDFGVFGLCRDDSCTPARVGYDTSNIFGNSDSDDADFNLPSSARNSLSSILIVHPIAAFLALVCLSMAAASHFHSPSHSPRYLLALLILLLPTVLVSLLAFLVDILLFVPHLQWGGWIVLAATIILVACGVVTCAMRRTLVSRKARKKRIAENAEMSGANFYARQNSEAATFAKADSPPPMSTDTNAPLLNTLNQPGQASSNPAPTFASYESARVTNEEELQTISSRTPSNRAPRPMDDGLASRPTKPGYNGPRDEYGNPIPPGPAASYGPDAGGMQSDPDPRLHNQYSDGSLGSRRGPGPQGYPAPSRGRDYPPRGGAYGYSGPYGGRGRGPPPNGRGSMRGMRGGGPPRHMTPGRGPPPGYPPRRDGEYDSYGGIPRRPSDRAGYQNYSVPYAGHTRNPSASQPNLPEVEEAGHSYEMMPQSSEPNLRVRNQHIEAHRESNNQSLPSPSSVYSTEPYVPARSGWSTNPRRPSPAQHMRSGSGDNYYEDVEPRFAEAGASGGDSGGAVPSALMAGRSAGEIPPAQTSSPLHIPNEQSVGEPPRSPAISDISHTSHFTSISERPVNPRWQPAPPVPSNLRPSPLGPAAAAAAHQPRVQDVVLQTNPDFALPVGPGRGGTRLGRGGLPPPATEHKGGGRYPTPPM</sequence>
<dbReference type="InterPro" id="IPR009571">
    <property type="entry name" value="SUR7/Rim9-like_fungi"/>
</dbReference>
<dbReference type="EMBL" id="CP055898">
    <property type="protein sequence ID" value="QKX54642.1"/>
    <property type="molecule type" value="Genomic_DNA"/>
</dbReference>
<dbReference type="PANTHER" id="PTHR28013:SF3">
    <property type="entry name" value="PROTEIN DCV1-RELATED"/>
    <property type="match status" value="1"/>
</dbReference>